<evidence type="ECO:0000313" key="1">
    <source>
        <dbReference type="EMBL" id="GME88036.1"/>
    </source>
</evidence>
<gene>
    <name evidence="1" type="ORF">Amon02_000829900</name>
</gene>
<protein>
    <submittedName>
        <fullName evidence="1">Unnamed protein product</fullName>
    </submittedName>
</protein>
<proteinExistence type="predicted"/>
<sequence length="297" mass="33981">MPIFEAPAVYVQSSIITLATYFIQHAYLRERIDYHSTDANFIPLTPNKAFYIRRDNKNRQKLINVFDQDGNKVYTIQRESSSNPVWSMLTYPSRREIVSIRAGFFLKAVDFHNKPGLQHRQINAESGHQGRLKTFYLNDGHKYAWTRGTKYLERFTNPGGNDEETRERLAKVRLLRQWKFDYEMTIDDTKVDPEVALATGFISMMTFWGVGDITETVGPTKLPEQPQPHVVEETPKLVEKAVSAEVPVEQVDTTEEKQVSVPASPGVTDGRTRNLELASGVHLYVDSDDTDLIIEQI</sequence>
<comment type="caution">
    <text evidence="1">The sequence shown here is derived from an EMBL/GenBank/DDBJ whole genome shotgun (WGS) entry which is preliminary data.</text>
</comment>
<dbReference type="EMBL" id="BSXS01007248">
    <property type="protein sequence ID" value="GME88036.1"/>
    <property type="molecule type" value="Genomic_DNA"/>
</dbReference>
<organism evidence="1 2">
    <name type="scientific">Ambrosiozyma monospora</name>
    <name type="common">Yeast</name>
    <name type="synonym">Endomycopsis monosporus</name>
    <dbReference type="NCBI Taxonomy" id="43982"/>
    <lineage>
        <taxon>Eukaryota</taxon>
        <taxon>Fungi</taxon>
        <taxon>Dikarya</taxon>
        <taxon>Ascomycota</taxon>
        <taxon>Saccharomycotina</taxon>
        <taxon>Pichiomycetes</taxon>
        <taxon>Pichiales</taxon>
        <taxon>Pichiaceae</taxon>
        <taxon>Ambrosiozyma</taxon>
    </lineage>
</organism>
<name>A0ACB5TGU9_AMBMO</name>
<evidence type="ECO:0000313" key="2">
    <source>
        <dbReference type="Proteomes" id="UP001165064"/>
    </source>
</evidence>
<reference evidence="1" key="1">
    <citation type="submission" date="2023-04" db="EMBL/GenBank/DDBJ databases">
        <title>Ambrosiozyma monospora NBRC 10751.</title>
        <authorList>
            <person name="Ichikawa N."/>
            <person name="Sato H."/>
            <person name="Tonouchi N."/>
        </authorList>
    </citation>
    <scope>NUCLEOTIDE SEQUENCE</scope>
    <source>
        <strain evidence="1">NBRC 10751</strain>
    </source>
</reference>
<dbReference type="Proteomes" id="UP001165064">
    <property type="component" value="Unassembled WGS sequence"/>
</dbReference>
<accession>A0ACB5TGU9</accession>
<keyword evidence="2" id="KW-1185">Reference proteome</keyword>